<proteinExistence type="predicted"/>
<accession>A0A449B3B7</accession>
<reference evidence="1 2" key="1">
    <citation type="submission" date="2019-01" db="EMBL/GenBank/DDBJ databases">
        <authorList>
            <consortium name="Pathogen Informatics"/>
        </authorList>
    </citation>
    <scope>NUCLEOTIDE SEQUENCE [LARGE SCALE GENOMIC DNA]</scope>
    <source>
        <strain evidence="1 2">NCTC10181</strain>
    </source>
</reference>
<keyword evidence="2" id="KW-1185">Reference proteome</keyword>
<evidence type="ECO:0000313" key="1">
    <source>
        <dbReference type="EMBL" id="VEU75090.1"/>
    </source>
</evidence>
<sequence>MKNNNNYIGDECYWKTKIKNEFLNISNDKLKGISNFVNLAHVVLEHTKDSEFYEYNNSDIDAPHKAVPEEEIYERILNYWYKKLNSNN</sequence>
<protein>
    <submittedName>
        <fullName evidence="1">Uncharacterized protein</fullName>
    </submittedName>
</protein>
<dbReference type="KEGG" id="mcit:NCTC10181_00969"/>
<gene>
    <name evidence="1" type="ORF">NCTC10181_00969</name>
</gene>
<evidence type="ECO:0000313" key="2">
    <source>
        <dbReference type="Proteomes" id="UP000290985"/>
    </source>
</evidence>
<dbReference type="AlphaFoldDB" id="A0A449B3B7"/>
<dbReference type="Proteomes" id="UP000290985">
    <property type="component" value="Chromosome"/>
</dbReference>
<organism evidence="1 2">
    <name type="scientific">Mycoplasmopsis citelli</name>
    <dbReference type="NCBI Taxonomy" id="171281"/>
    <lineage>
        <taxon>Bacteria</taxon>
        <taxon>Bacillati</taxon>
        <taxon>Mycoplasmatota</taxon>
        <taxon>Mycoplasmoidales</taxon>
        <taxon>Metamycoplasmataceae</taxon>
        <taxon>Mycoplasmopsis</taxon>
    </lineage>
</organism>
<name>A0A449B3B7_9BACT</name>
<dbReference type="RefSeq" id="WP_129725920.1">
    <property type="nucleotide sequence ID" value="NZ_LR215036.1"/>
</dbReference>
<dbReference type="EMBL" id="LR215036">
    <property type="protein sequence ID" value="VEU75090.1"/>
    <property type="molecule type" value="Genomic_DNA"/>
</dbReference>